<gene>
    <name evidence="1" type="primary">Nfu_g_1_024376</name>
</gene>
<organism evidence="1">
    <name type="scientific">Nothobranchius pienaari</name>
    <dbReference type="NCBI Taxonomy" id="704102"/>
    <lineage>
        <taxon>Eukaryota</taxon>
        <taxon>Metazoa</taxon>
        <taxon>Chordata</taxon>
        <taxon>Craniata</taxon>
        <taxon>Vertebrata</taxon>
        <taxon>Euteleostomi</taxon>
        <taxon>Actinopterygii</taxon>
        <taxon>Neopterygii</taxon>
        <taxon>Teleostei</taxon>
        <taxon>Neoteleostei</taxon>
        <taxon>Acanthomorphata</taxon>
        <taxon>Ovalentaria</taxon>
        <taxon>Atherinomorphae</taxon>
        <taxon>Cyprinodontiformes</taxon>
        <taxon>Nothobranchiidae</taxon>
        <taxon>Nothobranchius</taxon>
    </lineage>
</organism>
<dbReference type="AlphaFoldDB" id="A0A1A8MLU0"/>
<proteinExistence type="predicted"/>
<reference evidence="1" key="2">
    <citation type="submission" date="2016-06" db="EMBL/GenBank/DDBJ databases">
        <title>The genome of a short-lived fish provides insights into sex chromosome evolution and the genetic control of aging.</title>
        <authorList>
            <person name="Reichwald K."/>
            <person name="Felder M."/>
            <person name="Petzold A."/>
            <person name="Koch P."/>
            <person name="Groth M."/>
            <person name="Platzer M."/>
        </authorList>
    </citation>
    <scope>NUCLEOTIDE SEQUENCE</scope>
    <source>
        <tissue evidence="1">Brain</tissue>
    </source>
</reference>
<evidence type="ECO:0000313" key="1">
    <source>
        <dbReference type="EMBL" id="SBR57803.1"/>
    </source>
</evidence>
<feature type="non-terminal residue" evidence="1">
    <location>
        <position position="1"/>
    </location>
</feature>
<sequence length="55" mass="6185">IPKNLSRWLKMKPAEIVNKLHKDSAVLCVNHPTPSDAAGHFKGREPVQTKLRLIT</sequence>
<name>A0A1A8MLU0_9TELE</name>
<dbReference type="EMBL" id="HAEF01016644">
    <property type="protein sequence ID" value="SBR57803.1"/>
    <property type="molecule type" value="Transcribed_RNA"/>
</dbReference>
<reference evidence="1" key="1">
    <citation type="submission" date="2016-05" db="EMBL/GenBank/DDBJ databases">
        <authorList>
            <person name="Lavstsen T."/>
            <person name="Jespersen J.S."/>
        </authorList>
    </citation>
    <scope>NUCLEOTIDE SEQUENCE</scope>
    <source>
        <tissue evidence="1">Brain</tissue>
    </source>
</reference>
<protein>
    <submittedName>
        <fullName evidence="1">Uncharacterized protein</fullName>
    </submittedName>
</protein>
<accession>A0A1A8MLU0</accession>